<sequence length="683" mass="75877">MKQRVIANEQASSNLAIDLRGLTRGFRLWSGLRQRSVEHVWIDRWHGRIALRVAALLRKHINAAWPGPVWSRGPFGTPLLSWFSVPLADASPETFVAALNEALTTATEQDRGSQTASQSQRLMQRFARTNASSIRDPQSCCPVALLEPRSKERVLLIDERARSKGSSAVATPHSSKAFARMVQAAISAHPQAEFWIARSTDPARGRWLSTSSEPMLPAGTKRFADNESLCAALPHVDHVYTLGASEGMHALLAGARVHVFGAPYYAGWGLTHDAQPLPNRTARPSLATLFDVVFVRSTRYLNPFTHTAGTLDDLLDSIELQQAVQQRFADLHAVAALRFQWWKRPFATPYITAGNSALRWTAEPQSVRSHECAILWGARSADGLAPEVHRVRIEDGFFHSTGLGSDMIAPRSQVIDRRGLYFDASQPSDLSVLLNETEFSDIELARAAALRNKVVQLGVTKYNLGRRRPTWTTLAGKQIVLVPGQVADDASIRLGTRAIGTADALLREVRRLRPDAFVVYKPHPDVLSGNRNGLIDAQQLADVVDTEADLLSLVDAADEVHTLSSLAGFDALLRGKAVFTYGLPFYAGWGLTHDALAPLPWRDRTLTLDMLCAGVLLRYPLYYDWKTRLFTTPEAVVEQLASQAARPLEKVRGNRMRPLLKAFRWARNAISHLGWRYRQHFAR</sequence>
<dbReference type="AlphaFoldDB" id="A0A1I9YRV2"/>
<reference evidence="1" key="2">
    <citation type="submission" date="2021-06" db="EMBL/GenBank/DDBJ databases">
        <authorList>
            <person name="Rogers T.H."/>
            <person name="Ramsay J.P."/>
            <person name="Wang P."/>
            <person name="Terpolilli J."/>
        </authorList>
    </citation>
    <scope>NUCLEOTIDE SEQUENCE [LARGE SCALE GENOMIC DNA]</scope>
    <source>
        <strain evidence="1">WSM5005</strain>
    </source>
</reference>
<reference evidence="1" key="1">
    <citation type="submission" date="2016-09" db="EMBL/GenBank/DDBJ databases">
        <title>The Complete Genome of Burkholderia sprentiae wsm5005.</title>
        <authorList>
            <person name="De Meyer S."/>
            <person name="Wang P."/>
            <person name="Terpolilli J."/>
        </authorList>
    </citation>
    <scope>NUCLEOTIDE SEQUENCE [LARGE SCALE GENOMIC DNA]</scope>
    <source>
        <strain evidence="1">WSM5005</strain>
    </source>
</reference>
<dbReference type="KEGG" id="pspw:BJG93_27080"/>
<accession>A0A1I9YRV2</accession>
<dbReference type="STRING" id="754502.BJG93_27080"/>
<dbReference type="GO" id="GO:0015774">
    <property type="term" value="P:polysaccharide transport"/>
    <property type="evidence" value="ECO:0007669"/>
    <property type="project" value="InterPro"/>
</dbReference>
<protein>
    <submittedName>
        <fullName evidence="1">Capsular biosynthesis protein</fullName>
    </submittedName>
</protein>
<name>A0A1I9YRV2_9BURK</name>
<keyword evidence="2" id="KW-1185">Reference proteome</keyword>
<gene>
    <name evidence="1" type="ORF">BJG93_27080</name>
</gene>
<dbReference type="EMBL" id="CP017562">
    <property type="protein sequence ID" value="APA88943.1"/>
    <property type="molecule type" value="Genomic_DNA"/>
</dbReference>
<evidence type="ECO:0000313" key="2">
    <source>
        <dbReference type="Proteomes" id="UP000179860"/>
    </source>
</evidence>
<dbReference type="GO" id="GO:0000271">
    <property type="term" value="P:polysaccharide biosynthetic process"/>
    <property type="evidence" value="ECO:0007669"/>
    <property type="project" value="InterPro"/>
</dbReference>
<dbReference type="CDD" id="cd16439">
    <property type="entry name" value="beta_Kdo_transferase_KpsC_2"/>
    <property type="match status" value="1"/>
</dbReference>
<dbReference type="Proteomes" id="UP000179860">
    <property type="component" value="Chromosome 2"/>
</dbReference>
<dbReference type="InterPro" id="IPR007833">
    <property type="entry name" value="Capsule_polysaccharide_synth"/>
</dbReference>
<dbReference type="OrthoDB" id="543755at2"/>
<dbReference type="RefSeq" id="WP_051374316.1">
    <property type="nucleotide sequence ID" value="NZ_CP017562.2"/>
</dbReference>
<dbReference type="Pfam" id="PF05159">
    <property type="entry name" value="Capsule_synth"/>
    <property type="match status" value="2"/>
</dbReference>
<evidence type="ECO:0000313" key="1">
    <source>
        <dbReference type="EMBL" id="APA88943.1"/>
    </source>
</evidence>
<proteinExistence type="predicted"/>
<organism evidence="1 2">
    <name type="scientific">Paraburkholderia sprentiae WSM5005</name>
    <dbReference type="NCBI Taxonomy" id="754502"/>
    <lineage>
        <taxon>Bacteria</taxon>
        <taxon>Pseudomonadati</taxon>
        <taxon>Pseudomonadota</taxon>
        <taxon>Betaproteobacteria</taxon>
        <taxon>Burkholderiales</taxon>
        <taxon>Burkholderiaceae</taxon>
        <taxon>Paraburkholderia</taxon>
    </lineage>
</organism>